<dbReference type="Proteomes" id="UP001560685">
    <property type="component" value="Unassembled WGS sequence"/>
</dbReference>
<dbReference type="PANTHER" id="PTHR11102">
    <property type="entry name" value="SEL-1-LIKE PROTEIN"/>
    <property type="match status" value="1"/>
</dbReference>
<dbReference type="InterPro" id="IPR036365">
    <property type="entry name" value="PGBD-like_sf"/>
</dbReference>
<feature type="signal peptide" evidence="1">
    <location>
        <begin position="1"/>
        <end position="35"/>
    </location>
</feature>
<evidence type="ECO:0000259" key="2">
    <source>
        <dbReference type="Pfam" id="PF01471"/>
    </source>
</evidence>
<evidence type="ECO:0000313" key="3">
    <source>
        <dbReference type="EMBL" id="MEX6632789.1"/>
    </source>
</evidence>
<gene>
    <name evidence="3" type="ORF">ABFZ84_04440</name>
</gene>
<keyword evidence="1" id="KW-0732">Signal</keyword>
<protein>
    <submittedName>
        <fullName evidence="3">Peptidoglycan-binding protein</fullName>
    </submittedName>
</protein>
<dbReference type="RefSeq" id="WP_369312721.1">
    <property type="nucleotide sequence ID" value="NZ_JBEHZE010000001.1"/>
</dbReference>
<dbReference type="SMART" id="SM00671">
    <property type="entry name" value="SEL1"/>
    <property type="match status" value="3"/>
</dbReference>
<feature type="chain" id="PRO_5047458758" evidence="1">
    <location>
        <begin position="36"/>
        <end position="435"/>
    </location>
</feature>
<dbReference type="SUPFAM" id="SSF47090">
    <property type="entry name" value="PGBD-like"/>
    <property type="match status" value="1"/>
</dbReference>
<dbReference type="Gene3D" id="1.25.40.10">
    <property type="entry name" value="Tetratricopeptide repeat domain"/>
    <property type="match status" value="2"/>
</dbReference>
<dbReference type="Pfam" id="PF08238">
    <property type="entry name" value="Sel1"/>
    <property type="match status" value="4"/>
</dbReference>
<dbReference type="InterPro" id="IPR002477">
    <property type="entry name" value="Peptidoglycan-bd-like"/>
</dbReference>
<dbReference type="InterPro" id="IPR011990">
    <property type="entry name" value="TPR-like_helical_dom_sf"/>
</dbReference>
<dbReference type="InterPro" id="IPR006597">
    <property type="entry name" value="Sel1-like"/>
</dbReference>
<comment type="caution">
    <text evidence="3">The sequence shown here is derived from an EMBL/GenBank/DDBJ whole genome shotgun (WGS) entry which is preliminary data.</text>
</comment>
<name>A0ABV3Z430_9PROT</name>
<dbReference type="InterPro" id="IPR050767">
    <property type="entry name" value="Sel1_AlgK"/>
</dbReference>
<proteinExistence type="predicted"/>
<accession>A0ABV3Z430</accession>
<dbReference type="EMBL" id="JBEHZE010000001">
    <property type="protein sequence ID" value="MEX6632789.1"/>
    <property type="molecule type" value="Genomic_DNA"/>
</dbReference>
<evidence type="ECO:0000313" key="4">
    <source>
        <dbReference type="Proteomes" id="UP001560685"/>
    </source>
</evidence>
<dbReference type="SUPFAM" id="SSF81901">
    <property type="entry name" value="HCP-like"/>
    <property type="match status" value="2"/>
</dbReference>
<keyword evidence="4" id="KW-1185">Reference proteome</keyword>
<dbReference type="Pfam" id="PF01471">
    <property type="entry name" value="PG_binding_1"/>
    <property type="match status" value="1"/>
</dbReference>
<evidence type="ECO:0000256" key="1">
    <source>
        <dbReference type="SAM" id="SignalP"/>
    </source>
</evidence>
<organism evidence="3 4">
    <name type="scientific">Hyphococcus lacteus</name>
    <dbReference type="NCBI Taxonomy" id="3143536"/>
    <lineage>
        <taxon>Bacteria</taxon>
        <taxon>Pseudomonadati</taxon>
        <taxon>Pseudomonadota</taxon>
        <taxon>Alphaproteobacteria</taxon>
        <taxon>Parvularculales</taxon>
        <taxon>Parvularculaceae</taxon>
        <taxon>Hyphococcus</taxon>
    </lineage>
</organism>
<feature type="domain" description="Peptidoglycan binding-like" evidence="2">
    <location>
        <begin position="266"/>
        <end position="301"/>
    </location>
</feature>
<reference evidence="3 4" key="1">
    <citation type="submission" date="2024-05" db="EMBL/GenBank/DDBJ databases">
        <title>Three bacterial strains, DH-69, EH-24, and ECK-19 isolated from coastal sediments.</title>
        <authorList>
            <person name="Ye Y.-Q."/>
            <person name="Du Z.-J."/>
        </authorList>
    </citation>
    <scope>NUCLEOTIDE SEQUENCE [LARGE SCALE GENOMIC DNA]</scope>
    <source>
        <strain evidence="3 4">ECK-19</strain>
    </source>
</reference>
<dbReference type="PANTHER" id="PTHR11102:SF160">
    <property type="entry name" value="ERAD-ASSOCIATED E3 UBIQUITIN-PROTEIN LIGASE COMPONENT HRD3"/>
    <property type="match status" value="1"/>
</dbReference>
<sequence length="435" mass="47812">MKRHPIMLAGKARRLMGGMAAASVLAIAAMSPAHATYDAGLEAYKNGQYSQALDTWRRFAVAGDIRSKKILGDVYSGKPLESADSATAPLEAIPVDNVQSLMWYTLAAYHDFSAYQQPTAQEVNAQILAEQRLTEIRFRMSSGDVNKAEGLVAQTFEAGSAYDLYRLGDMYQKGAGVAKNNAKALKMYTLAKERGVGEASAAYEVLERLMNPKEIKTALEKAAEWQPPLPPEHTGKTRQQEELERLKKELEEIRMADALEAVSDIDVELIQRALNALGLRAGTVDNKLGPSSRAAIRRFQYSTVARDNSMSEDEKQAVVTGVLTPRQTVELFADAAKANHPMSQYVYGIMFVRGIGVEQDGQLAAKWLDSAAEQNLAIAHYALGVVYRDGTTGLNEITPDERKSAYHLARASALGYKPANDALRRLSFEYTRDVQ</sequence>